<dbReference type="InterPro" id="IPR001969">
    <property type="entry name" value="Aspartic_peptidase_AS"/>
</dbReference>
<sequence length="43" mass="4901">MLASLKINDQGPFTFLLDTGADTIFISKQLANQIKINHKEVYY</sequence>
<dbReference type="GeneID" id="77289409"/>
<evidence type="ECO:0008006" key="3">
    <source>
        <dbReference type="Google" id="ProtNLM"/>
    </source>
</evidence>
<dbReference type="Proteomes" id="UP000027395">
    <property type="component" value="Chromosome"/>
</dbReference>
<evidence type="ECO:0000313" key="2">
    <source>
        <dbReference type="Proteomes" id="UP000027395"/>
    </source>
</evidence>
<dbReference type="Gene3D" id="2.40.70.10">
    <property type="entry name" value="Acid Proteases"/>
    <property type="match status" value="1"/>
</dbReference>
<gene>
    <name evidence="1" type="ORF">A19Y_2074</name>
</gene>
<dbReference type="PROSITE" id="PS00141">
    <property type="entry name" value="ASP_PROTEASE"/>
    <property type="match status" value="1"/>
</dbReference>
<protein>
    <recommendedName>
        <fullName evidence="3">Peptidase A2 domain-containing protein</fullName>
    </recommendedName>
</protein>
<accession>A0A073CGK4</accession>
<dbReference type="EMBL" id="CM002803">
    <property type="protein sequence ID" value="KEI67042.1"/>
    <property type="molecule type" value="Genomic_DNA"/>
</dbReference>
<dbReference type="Pfam" id="PF13975">
    <property type="entry name" value="gag-asp_proteas"/>
    <property type="match status" value="1"/>
</dbReference>
<dbReference type="PATRIC" id="fig|388467.6.peg.2023"/>
<organism evidence="1 2">
    <name type="scientific">Planktothrix agardhii (strain NIVA-CYA 126/8)</name>
    <dbReference type="NCBI Taxonomy" id="388467"/>
    <lineage>
        <taxon>Bacteria</taxon>
        <taxon>Bacillati</taxon>
        <taxon>Cyanobacteriota</taxon>
        <taxon>Cyanophyceae</taxon>
        <taxon>Oscillatoriophycideae</taxon>
        <taxon>Oscillatoriales</taxon>
        <taxon>Microcoleaceae</taxon>
        <taxon>Planktothrix</taxon>
    </lineage>
</organism>
<dbReference type="RefSeq" id="WP_081846364.1">
    <property type="nucleotide sequence ID" value="NZ_CM002803.1"/>
</dbReference>
<reference evidence="1 2" key="1">
    <citation type="journal article" date="2014" name="Appl. Environ. Microbiol.">
        <title>Elucidation of insertion elements encoded on plasmids and in vitro construction of shuttle vectors from the toxic cyanobacterium Planktothrix.</title>
        <authorList>
            <person name="Christiansen G."/>
            <person name="Goesmann A."/>
            <person name="Kurmayer R."/>
        </authorList>
    </citation>
    <scope>NUCLEOTIDE SEQUENCE [LARGE SCALE GENOMIC DNA]</scope>
    <source>
        <strain evidence="1 2">NIVA-CYA 126/8</strain>
    </source>
</reference>
<evidence type="ECO:0000313" key="1">
    <source>
        <dbReference type="EMBL" id="KEI67042.1"/>
    </source>
</evidence>
<dbReference type="InterPro" id="IPR021109">
    <property type="entry name" value="Peptidase_aspartic_dom_sf"/>
</dbReference>
<dbReference type="GO" id="GO:0006508">
    <property type="term" value="P:proteolysis"/>
    <property type="evidence" value="ECO:0007669"/>
    <property type="project" value="InterPro"/>
</dbReference>
<keyword evidence="2" id="KW-1185">Reference proteome</keyword>
<name>A0A073CGK4_PLAA1</name>
<proteinExistence type="predicted"/>
<dbReference type="AlphaFoldDB" id="A0A073CGK4"/>
<dbReference type="SUPFAM" id="SSF50630">
    <property type="entry name" value="Acid proteases"/>
    <property type="match status" value="1"/>
</dbReference>
<dbReference type="HOGENOM" id="CLU_3237442_0_0_3"/>
<dbReference type="GO" id="GO:0004190">
    <property type="term" value="F:aspartic-type endopeptidase activity"/>
    <property type="evidence" value="ECO:0007669"/>
    <property type="project" value="InterPro"/>
</dbReference>
<dbReference type="STRING" id="388467.A19Y_2074"/>